<comment type="cofactor">
    <cofactor evidence="1 13">
        <name>heme</name>
        <dbReference type="ChEBI" id="CHEBI:30413"/>
    </cofactor>
</comment>
<keyword evidence="6 13" id="KW-0479">Metal-binding</keyword>
<name>A0A8B8FHF7_9HEMI</name>
<keyword evidence="16" id="KW-1185">Reference proteome</keyword>
<evidence type="ECO:0000256" key="10">
    <source>
        <dbReference type="ARBA" id="ARBA00023004"/>
    </source>
</evidence>
<evidence type="ECO:0000256" key="14">
    <source>
        <dbReference type="RuleBase" id="RU000461"/>
    </source>
</evidence>
<dbReference type="Pfam" id="PF00067">
    <property type="entry name" value="p450"/>
    <property type="match status" value="1"/>
</dbReference>
<keyword evidence="15" id="KW-1133">Transmembrane helix</keyword>
<dbReference type="PRINTS" id="PR00385">
    <property type="entry name" value="P450"/>
</dbReference>
<feature type="binding site" description="axial binding residue" evidence="13">
    <location>
        <position position="457"/>
    </location>
    <ligand>
        <name>heme</name>
        <dbReference type="ChEBI" id="CHEBI:30413"/>
    </ligand>
    <ligandPart>
        <name>Fe</name>
        <dbReference type="ChEBI" id="CHEBI:18248"/>
    </ligandPart>
</feature>
<evidence type="ECO:0000256" key="7">
    <source>
        <dbReference type="ARBA" id="ARBA00022824"/>
    </source>
</evidence>
<dbReference type="InterPro" id="IPR036396">
    <property type="entry name" value="Cyt_P450_sf"/>
</dbReference>
<dbReference type="CDD" id="cd20628">
    <property type="entry name" value="CYP4"/>
    <property type="match status" value="1"/>
</dbReference>
<evidence type="ECO:0000256" key="3">
    <source>
        <dbReference type="ARBA" id="ARBA00004406"/>
    </source>
</evidence>
<reference evidence="17" key="1">
    <citation type="submission" date="2025-08" db="UniProtKB">
        <authorList>
            <consortium name="RefSeq"/>
        </authorList>
    </citation>
    <scope>IDENTIFICATION</scope>
    <source>
        <tissue evidence="17">Whole body</tissue>
    </source>
</reference>
<dbReference type="RefSeq" id="XP_025410329.1">
    <property type="nucleotide sequence ID" value="XM_025554544.1"/>
</dbReference>
<evidence type="ECO:0000256" key="12">
    <source>
        <dbReference type="ARBA" id="ARBA00023136"/>
    </source>
</evidence>
<dbReference type="InterPro" id="IPR017972">
    <property type="entry name" value="Cyt_P450_CS"/>
</dbReference>
<keyword evidence="10 13" id="KW-0408">Iron</keyword>
<evidence type="ECO:0000256" key="1">
    <source>
        <dbReference type="ARBA" id="ARBA00001971"/>
    </source>
</evidence>
<evidence type="ECO:0000256" key="11">
    <source>
        <dbReference type="ARBA" id="ARBA00023033"/>
    </source>
</evidence>
<dbReference type="AlphaFoldDB" id="A0A8B8FHF7"/>
<evidence type="ECO:0000256" key="5">
    <source>
        <dbReference type="ARBA" id="ARBA00022617"/>
    </source>
</evidence>
<dbReference type="InterPro" id="IPR002401">
    <property type="entry name" value="Cyt_P450_E_grp-I"/>
</dbReference>
<evidence type="ECO:0000313" key="17">
    <source>
        <dbReference type="RefSeq" id="XP_025410329.1"/>
    </source>
</evidence>
<evidence type="ECO:0000256" key="8">
    <source>
        <dbReference type="ARBA" id="ARBA00022848"/>
    </source>
</evidence>
<keyword evidence="15" id="KW-0812">Transmembrane</keyword>
<keyword evidence="9 14" id="KW-0560">Oxidoreductase</keyword>
<keyword evidence="8" id="KW-0492">Microsome</keyword>
<organism evidence="16 17">
    <name type="scientific">Sipha flava</name>
    <name type="common">yellow sugarcane aphid</name>
    <dbReference type="NCBI Taxonomy" id="143950"/>
    <lineage>
        <taxon>Eukaryota</taxon>
        <taxon>Metazoa</taxon>
        <taxon>Ecdysozoa</taxon>
        <taxon>Arthropoda</taxon>
        <taxon>Hexapoda</taxon>
        <taxon>Insecta</taxon>
        <taxon>Pterygota</taxon>
        <taxon>Neoptera</taxon>
        <taxon>Paraneoptera</taxon>
        <taxon>Hemiptera</taxon>
        <taxon>Sternorrhyncha</taxon>
        <taxon>Aphidomorpha</taxon>
        <taxon>Aphidoidea</taxon>
        <taxon>Aphididae</taxon>
        <taxon>Sipha</taxon>
    </lineage>
</organism>
<dbReference type="SUPFAM" id="SSF48264">
    <property type="entry name" value="Cytochrome P450"/>
    <property type="match status" value="1"/>
</dbReference>
<dbReference type="Proteomes" id="UP000694846">
    <property type="component" value="Unplaced"/>
</dbReference>
<dbReference type="Gene3D" id="1.10.630.10">
    <property type="entry name" value="Cytochrome P450"/>
    <property type="match status" value="1"/>
</dbReference>
<gene>
    <name evidence="17" type="primary">LOC112683495</name>
</gene>
<dbReference type="SMR" id="A0A8B8FHF7"/>
<proteinExistence type="inferred from homology"/>
<dbReference type="GO" id="GO:0005789">
    <property type="term" value="C:endoplasmic reticulum membrane"/>
    <property type="evidence" value="ECO:0007669"/>
    <property type="project" value="UniProtKB-SubCell"/>
</dbReference>
<accession>A0A8B8FHF7</accession>
<dbReference type="PROSITE" id="PS00086">
    <property type="entry name" value="CYTOCHROME_P450"/>
    <property type="match status" value="1"/>
</dbReference>
<dbReference type="GO" id="GO:0020037">
    <property type="term" value="F:heme binding"/>
    <property type="evidence" value="ECO:0007669"/>
    <property type="project" value="InterPro"/>
</dbReference>
<evidence type="ECO:0000256" key="2">
    <source>
        <dbReference type="ARBA" id="ARBA00004174"/>
    </source>
</evidence>
<evidence type="ECO:0000256" key="9">
    <source>
        <dbReference type="ARBA" id="ARBA00023002"/>
    </source>
</evidence>
<evidence type="ECO:0000256" key="15">
    <source>
        <dbReference type="SAM" id="Phobius"/>
    </source>
</evidence>
<evidence type="ECO:0000256" key="4">
    <source>
        <dbReference type="ARBA" id="ARBA00010617"/>
    </source>
</evidence>
<keyword evidence="11 14" id="KW-0503">Monooxygenase</keyword>
<keyword evidence="7" id="KW-0256">Endoplasmic reticulum</keyword>
<dbReference type="GeneID" id="112683495"/>
<dbReference type="PANTHER" id="PTHR24291">
    <property type="entry name" value="CYTOCHROME P450 FAMILY 4"/>
    <property type="match status" value="1"/>
</dbReference>
<keyword evidence="5 13" id="KW-0349">Heme</keyword>
<dbReference type="GO" id="GO:0005506">
    <property type="term" value="F:iron ion binding"/>
    <property type="evidence" value="ECO:0007669"/>
    <property type="project" value="InterPro"/>
</dbReference>
<comment type="similarity">
    <text evidence="4 14">Belongs to the cytochrome P450 family.</text>
</comment>
<sequence>MIELNIYSFTLILIIILILFAVFTRLRKPLEYRTLSSHMPSLTKSLWSEILFSWSMAMRHPRELLPYFMEVLKQNGSAVHLNLVGRSYVIINDPEDIKIVLSSSQYNYKGNEYNMMRPWLNDGLLLSSGSKWHNRRKLLSHTFHLKTLEMYNISFNKHSRILAKKISEASANNEEISITEYITLCSLDMICETIMGVEMNAQEGKSMQYVRSIKGACRAVIDRVFKFWLWNDTIYKFTGSGRSFYKSIRVLHDFTENVIKNKQTLLNNTDGQNMLSEIKPHGKKQTKSFLDLLLNVLKENPNQMTDSGIREEVDTFLFEGHDTSSLAITMAIVLLGIHQDIQDRAREEVLEIIGDSDRDVTMEDLNSMKYLEAIIKETLRLYPSVPVFTRQLETTLNIKNYIIPPKTTIVIYPYILHRTEEIYPNPEEFIPERFLNEDNKSKFLFGYLPFSAGPRNCVGQKFAMHQMKILISTILRKLKIETLGKKEDILISAQVITRIESLPKIKFYKI</sequence>
<evidence type="ECO:0000313" key="16">
    <source>
        <dbReference type="Proteomes" id="UP000694846"/>
    </source>
</evidence>
<dbReference type="PRINTS" id="PR00463">
    <property type="entry name" value="EP450I"/>
</dbReference>
<keyword evidence="12 15" id="KW-0472">Membrane</keyword>
<dbReference type="OrthoDB" id="1470350at2759"/>
<dbReference type="InterPro" id="IPR050196">
    <property type="entry name" value="Cytochrome_P450_Monoox"/>
</dbReference>
<dbReference type="InterPro" id="IPR001128">
    <property type="entry name" value="Cyt_P450"/>
</dbReference>
<feature type="transmembrane region" description="Helical" evidence="15">
    <location>
        <begin position="6"/>
        <end position="26"/>
    </location>
</feature>
<evidence type="ECO:0000256" key="13">
    <source>
        <dbReference type="PIRSR" id="PIRSR602401-1"/>
    </source>
</evidence>
<dbReference type="GO" id="GO:0016705">
    <property type="term" value="F:oxidoreductase activity, acting on paired donors, with incorporation or reduction of molecular oxygen"/>
    <property type="evidence" value="ECO:0007669"/>
    <property type="project" value="InterPro"/>
</dbReference>
<dbReference type="GO" id="GO:0004497">
    <property type="term" value="F:monooxygenase activity"/>
    <property type="evidence" value="ECO:0007669"/>
    <property type="project" value="UniProtKB-KW"/>
</dbReference>
<dbReference type="PANTHER" id="PTHR24291:SF189">
    <property type="entry name" value="CYTOCHROME P450 4C3-RELATED"/>
    <property type="match status" value="1"/>
</dbReference>
<evidence type="ECO:0000256" key="6">
    <source>
        <dbReference type="ARBA" id="ARBA00022723"/>
    </source>
</evidence>
<protein>
    <submittedName>
        <fullName evidence="17">Cytochrome P450 4C1-like isoform X1</fullName>
    </submittedName>
</protein>
<comment type="subcellular location">
    <subcellularLocation>
        <location evidence="3">Endoplasmic reticulum membrane</location>
        <topology evidence="3">Peripheral membrane protein</topology>
    </subcellularLocation>
    <subcellularLocation>
        <location evidence="2">Microsome membrane</location>
        <topology evidence="2">Peripheral membrane protein</topology>
    </subcellularLocation>
</comment>